<dbReference type="Pfam" id="PF13087">
    <property type="entry name" value="AAA_12"/>
    <property type="match status" value="1"/>
</dbReference>
<dbReference type="InterPro" id="IPR047187">
    <property type="entry name" value="SF1_C_Upf1"/>
</dbReference>
<proteinExistence type="inferred from homology"/>
<dbReference type="EMBL" id="CAAKMV010000127">
    <property type="protein sequence ID" value="VIO56954.1"/>
    <property type="molecule type" value="Genomic_DNA"/>
</dbReference>
<keyword evidence="2" id="KW-0547">Nucleotide-binding</keyword>
<accession>A0A4E9DFV9</accession>
<protein>
    <recommendedName>
        <fullName evidence="9">DNA2/NAM7 helicase-like C-terminal domain-containing protein</fullName>
    </recommendedName>
</protein>
<evidence type="ECO:0000313" key="8">
    <source>
        <dbReference type="EMBL" id="VIO56954.1"/>
    </source>
</evidence>
<reference evidence="8" key="1">
    <citation type="submission" date="2019-04" db="EMBL/GenBank/DDBJ databases">
        <authorList>
            <person name="Melise S."/>
            <person name="Noan J."/>
            <person name="Okalmin O."/>
        </authorList>
    </citation>
    <scope>NUCLEOTIDE SEQUENCE</scope>
    <source>
        <strain evidence="8">FN9</strain>
    </source>
</reference>
<evidence type="ECO:0008006" key="9">
    <source>
        <dbReference type="Google" id="ProtNLM"/>
    </source>
</evidence>
<gene>
    <name evidence="8" type="ORF">FUG_LOCUS237153</name>
</gene>
<dbReference type="Pfam" id="PF13086">
    <property type="entry name" value="AAA_11"/>
    <property type="match status" value="1"/>
</dbReference>
<keyword evidence="3" id="KW-0378">Hydrolase</keyword>
<dbReference type="InterPro" id="IPR041677">
    <property type="entry name" value="DNA2/NAM7_AAA_11"/>
</dbReference>
<dbReference type="SUPFAM" id="SSF52540">
    <property type="entry name" value="P-loop containing nucleoside triphosphate hydrolases"/>
    <property type="match status" value="1"/>
</dbReference>
<dbReference type="CDD" id="cd18808">
    <property type="entry name" value="SF1_C_Upf1"/>
    <property type="match status" value="1"/>
</dbReference>
<evidence type="ECO:0000256" key="5">
    <source>
        <dbReference type="ARBA" id="ARBA00022840"/>
    </source>
</evidence>
<evidence type="ECO:0000256" key="1">
    <source>
        <dbReference type="ARBA" id="ARBA00007913"/>
    </source>
</evidence>
<sequence length="980" mass="110376">MVKFSAQIRCTLLIPDPSKEGVWGCIPSVATDDKSVFVNLTEKGIRLSFPRDTDRSVSDLEMTASTLHHITIELLGSSTNVRELTDNEAKAFESYVSRDKTEGFRVLTLTPTTDKACGARVIGFGAPFHGVNATVDGYVNQDTQICGVASLSEILHRKDFTILVEETRLAPYLPYLKASRKPEAFGYGEVHKWDTTRYREQVPKLRGNAFSPRVRFENANERDTALTQMHVQDVWDFNDALNDVAEMEVGEEPVEKTTQFVCLLEPDKIFRPRHWRAARRALWGDASKLEVTFKLSQGAPWSVSWEASHLTFALSDHLRGVDLKRRLPLLLKRPEDNSRSQKFCPFSYPKYEGTGDDLKRSTVAFRCSLNLHSEALRVSAINNLSSPNILPATMEADPRAFSKQAIFNELLIGGGVNVELPSFDIFDGIPADVRDACLKHVFQNDKERVRRYFGKLYFGLGLVSGPPGTGKSHLASIVVILMCLNKSIKHVYVAAASNGATDNIVERIDGMAQTIIGPLLGSDVKHLMLLRGYGLGIEDENCTRALLTMPFKEDAIWNPSPWKFSRSLCWWTLRVLGSKRVPSLTADDNIELWDLHQRLNALTEPSSSSNDTELLKFRQLVKFAQGFKSPVAYQPTSDLHKKTLIQLMELVIGCADVVATTPAMSVSWIHRSFNNKKARAVVFDKAATMFCSDGLLVYGNTPRPMVAIGDPKQLDPNFTTAFELLHGNRREHDRRAGVRRPLPDPIPTNIFAQFAKISWLSWFIHLGWPVFHLYTQHRMAEGLFDLSLNSVYRTLVPHFKYSPLCHPKNFSLGLKVEEYLKTEHRIKPSPENTLQPVFFDCVNCPCREYPDSLSRLNPRQADVIAKFLVKMICKLKVPTEDIVVLTPYRANIGALGRRFRKESVLKGVEFTSLNRFQGREAQIVVLALRVDAETGPMFVAEERSLNVALTRQRSSLLIFGNIKTPDYKSHICFDPDLSEG</sequence>
<comment type="similarity">
    <text evidence="1">Belongs to the DNA2/NAM7 helicase family.</text>
</comment>
<feature type="domain" description="DNA2/NAM7 helicase helicase" evidence="6">
    <location>
        <begin position="460"/>
        <end position="509"/>
    </location>
</feature>
<dbReference type="GO" id="GO:0043139">
    <property type="term" value="F:5'-3' DNA helicase activity"/>
    <property type="evidence" value="ECO:0007669"/>
    <property type="project" value="TreeGrafter"/>
</dbReference>
<dbReference type="Gene3D" id="3.40.50.300">
    <property type="entry name" value="P-loop containing nucleotide triphosphate hydrolases"/>
    <property type="match status" value="2"/>
</dbReference>
<evidence type="ECO:0000256" key="3">
    <source>
        <dbReference type="ARBA" id="ARBA00022801"/>
    </source>
</evidence>
<dbReference type="InterPro" id="IPR041679">
    <property type="entry name" value="DNA2/NAM7-like_C"/>
</dbReference>
<evidence type="ECO:0000259" key="6">
    <source>
        <dbReference type="Pfam" id="PF13086"/>
    </source>
</evidence>
<evidence type="ECO:0000256" key="4">
    <source>
        <dbReference type="ARBA" id="ARBA00022806"/>
    </source>
</evidence>
<dbReference type="GO" id="GO:0005524">
    <property type="term" value="F:ATP binding"/>
    <property type="evidence" value="ECO:0007669"/>
    <property type="project" value="UniProtKB-KW"/>
</dbReference>
<evidence type="ECO:0000259" key="7">
    <source>
        <dbReference type="Pfam" id="PF13087"/>
    </source>
</evidence>
<dbReference type="GO" id="GO:0016787">
    <property type="term" value="F:hydrolase activity"/>
    <property type="evidence" value="ECO:0007669"/>
    <property type="project" value="UniProtKB-KW"/>
</dbReference>
<dbReference type="PANTHER" id="PTHR43788">
    <property type="entry name" value="DNA2/NAM7 HELICASE FAMILY MEMBER"/>
    <property type="match status" value="1"/>
</dbReference>
<evidence type="ECO:0000256" key="2">
    <source>
        <dbReference type="ARBA" id="ARBA00022741"/>
    </source>
</evidence>
<organism evidence="8">
    <name type="scientific">Gibberella zeae</name>
    <name type="common">Wheat head blight fungus</name>
    <name type="synonym">Fusarium graminearum</name>
    <dbReference type="NCBI Taxonomy" id="5518"/>
    <lineage>
        <taxon>Eukaryota</taxon>
        <taxon>Fungi</taxon>
        <taxon>Dikarya</taxon>
        <taxon>Ascomycota</taxon>
        <taxon>Pezizomycotina</taxon>
        <taxon>Sordariomycetes</taxon>
        <taxon>Hypocreomycetidae</taxon>
        <taxon>Hypocreales</taxon>
        <taxon>Nectriaceae</taxon>
        <taxon>Fusarium</taxon>
    </lineage>
</organism>
<feature type="domain" description="DNA2/NAM7 helicase-like C-terminal" evidence="7">
    <location>
        <begin position="763"/>
        <end position="962"/>
    </location>
</feature>
<dbReference type="InterPro" id="IPR050534">
    <property type="entry name" value="Coronavir_polyprotein_1ab"/>
</dbReference>
<name>A0A4E9DFV9_GIBZA</name>
<dbReference type="InterPro" id="IPR027417">
    <property type="entry name" value="P-loop_NTPase"/>
</dbReference>
<dbReference type="PANTHER" id="PTHR43788:SF8">
    <property type="entry name" value="DNA-BINDING PROTEIN SMUBP-2"/>
    <property type="match status" value="1"/>
</dbReference>
<dbReference type="AlphaFoldDB" id="A0A4E9DFV9"/>
<keyword evidence="4" id="KW-0347">Helicase</keyword>
<keyword evidence="5" id="KW-0067">ATP-binding</keyword>